<dbReference type="EMBL" id="JAPDHF010000008">
    <property type="protein sequence ID" value="KAJ4014183.1"/>
    <property type="molecule type" value="Genomic_DNA"/>
</dbReference>
<name>A0A9W8PRB3_9HYPO</name>
<dbReference type="Proteomes" id="UP001152130">
    <property type="component" value="Unassembled WGS sequence"/>
</dbReference>
<keyword evidence="3" id="KW-1185">Reference proteome</keyword>
<evidence type="ECO:0000313" key="3">
    <source>
        <dbReference type="Proteomes" id="UP001152130"/>
    </source>
</evidence>
<evidence type="ECO:0000313" key="2">
    <source>
        <dbReference type="EMBL" id="KAJ4014183.1"/>
    </source>
</evidence>
<sequence length="341" mass="36299">MRTQFALSLAVGFVAASPCKPLTSAVTTVPESPLISSTTELTESTAIETSATIETSVTETFTPTITDTTSSETIIATLTTASADTTTLLTVDTSATETLTSSVVDTTSNELTSATITASSADATTLYTTQTSAETTEETTTLALSETPTAEMSTTTTEAAEPTGFFIIAGEGPTLGKKLQSSKALGSVVLFNPDRGSQFEARRFTVDDSTGVLTNEGTPMCAFFNPWAKDRARVSLCDQESHEYGTSYFICDRSPGSGDILHCTAVKLDCWQTGPSNQRCQVAEEDQLWNNQFFIQRIPGDEESYLLFGQDNLSETSTSESSTIEKVDLFVNVAVVSAPPE</sequence>
<organism evidence="2 3">
    <name type="scientific">Fusarium irregulare</name>
    <dbReference type="NCBI Taxonomy" id="2494466"/>
    <lineage>
        <taxon>Eukaryota</taxon>
        <taxon>Fungi</taxon>
        <taxon>Dikarya</taxon>
        <taxon>Ascomycota</taxon>
        <taxon>Pezizomycotina</taxon>
        <taxon>Sordariomycetes</taxon>
        <taxon>Hypocreomycetidae</taxon>
        <taxon>Hypocreales</taxon>
        <taxon>Nectriaceae</taxon>
        <taxon>Fusarium</taxon>
        <taxon>Fusarium incarnatum-equiseti species complex</taxon>
    </lineage>
</organism>
<comment type="caution">
    <text evidence="2">The sequence shown here is derived from an EMBL/GenBank/DDBJ whole genome shotgun (WGS) entry which is preliminary data.</text>
</comment>
<protein>
    <submittedName>
        <fullName evidence="2">Uncharacterized protein</fullName>
    </submittedName>
</protein>
<proteinExistence type="predicted"/>
<dbReference type="AlphaFoldDB" id="A0A9W8PRB3"/>
<evidence type="ECO:0000256" key="1">
    <source>
        <dbReference type="SAM" id="SignalP"/>
    </source>
</evidence>
<dbReference type="OrthoDB" id="5101063at2759"/>
<keyword evidence="1" id="KW-0732">Signal</keyword>
<feature type="chain" id="PRO_5040834646" evidence="1">
    <location>
        <begin position="17"/>
        <end position="341"/>
    </location>
</feature>
<accession>A0A9W8PRB3</accession>
<reference evidence="2" key="1">
    <citation type="submission" date="2022-10" db="EMBL/GenBank/DDBJ databases">
        <title>Fusarium specimens isolated from Avocado Roots.</title>
        <authorList>
            <person name="Stajich J."/>
            <person name="Roper C."/>
            <person name="Heimlech-Rivalta G."/>
        </authorList>
    </citation>
    <scope>NUCLEOTIDE SEQUENCE</scope>
    <source>
        <strain evidence="2">CF00143</strain>
    </source>
</reference>
<gene>
    <name evidence="2" type="ORF">NW766_006435</name>
</gene>
<feature type="signal peptide" evidence="1">
    <location>
        <begin position="1"/>
        <end position="16"/>
    </location>
</feature>